<dbReference type="PANTHER" id="PTHR35021:SF8">
    <property type="entry name" value="FIBER PROTEIN FB17"/>
    <property type="match status" value="1"/>
</dbReference>
<dbReference type="EMBL" id="JAIQCV010000004">
    <property type="protein sequence ID" value="KAH1106507.1"/>
    <property type="molecule type" value="Genomic_DNA"/>
</dbReference>
<proteinExistence type="predicted"/>
<accession>A0A9D3W0P4</accession>
<keyword evidence="3" id="KW-1185">Reference proteome</keyword>
<name>A0A9D3W0P4_9ROSI</name>
<evidence type="ECO:0000313" key="3">
    <source>
        <dbReference type="Proteomes" id="UP000828251"/>
    </source>
</evidence>
<dbReference type="AlphaFoldDB" id="A0A9D3W0P4"/>
<evidence type="ECO:0000256" key="1">
    <source>
        <dbReference type="SAM" id="MobiDB-lite"/>
    </source>
</evidence>
<feature type="compositionally biased region" description="Basic and acidic residues" evidence="1">
    <location>
        <begin position="22"/>
        <end position="35"/>
    </location>
</feature>
<sequence>MAGESSEQPKKRGRPSHSPTDNQKKNKRITDKKARQENRDIVVELTKAAPILKQLLEAFSSINGGDLLQTVRYIQWQQDEAGNSMPCIQEIKDAISEAVSKEVSPLRYDLQNVMQPNVNLQMASQALSCQYNQNPVQSDAFAEQVTKRFHHYHLLMHFFKLHLFTSLQQNNQFEVPFSLWDPFILDGIPWLLQLCEELGINIMCPTSTCDENGEKLDYKEVKEFFKNDANTKRQVHYLNFNGLQEELNKVVHNCFPSFLGPIIQKIKDAYGDITEKSKLSSCAAYPTLVMLYTTIKEMDEVISAKDVTISKLKVWRDAICDALQIDMEVKFAEQHLMKIAYAYFASKTIDQKMYAAKQWLEEMIKLHEDCQSKARFFDKPLNVGLFP</sequence>
<feature type="region of interest" description="Disordered" evidence="1">
    <location>
        <begin position="1"/>
        <end position="35"/>
    </location>
</feature>
<dbReference type="Proteomes" id="UP000828251">
    <property type="component" value="Unassembled WGS sequence"/>
</dbReference>
<dbReference type="PANTHER" id="PTHR35021">
    <property type="match status" value="1"/>
</dbReference>
<gene>
    <name evidence="2" type="ORF">J1N35_010275</name>
</gene>
<dbReference type="OrthoDB" id="994611at2759"/>
<reference evidence="2 3" key="1">
    <citation type="journal article" date="2021" name="Plant Biotechnol. J.">
        <title>Multi-omics assisted identification of the key and species-specific regulatory components of drought-tolerant mechanisms in Gossypium stocksii.</title>
        <authorList>
            <person name="Yu D."/>
            <person name="Ke L."/>
            <person name="Zhang D."/>
            <person name="Wu Y."/>
            <person name="Sun Y."/>
            <person name="Mei J."/>
            <person name="Sun J."/>
            <person name="Sun Y."/>
        </authorList>
    </citation>
    <scope>NUCLEOTIDE SEQUENCE [LARGE SCALE GENOMIC DNA]</scope>
    <source>
        <strain evidence="3">cv. E1</strain>
        <tissue evidence="2">Leaf</tissue>
    </source>
</reference>
<comment type="caution">
    <text evidence="2">The sequence shown here is derived from an EMBL/GenBank/DDBJ whole genome shotgun (WGS) entry which is preliminary data.</text>
</comment>
<protein>
    <submittedName>
        <fullName evidence="2">Uncharacterized protein</fullName>
    </submittedName>
</protein>
<evidence type="ECO:0000313" key="2">
    <source>
        <dbReference type="EMBL" id="KAH1106507.1"/>
    </source>
</evidence>
<organism evidence="2 3">
    <name type="scientific">Gossypium stocksii</name>
    <dbReference type="NCBI Taxonomy" id="47602"/>
    <lineage>
        <taxon>Eukaryota</taxon>
        <taxon>Viridiplantae</taxon>
        <taxon>Streptophyta</taxon>
        <taxon>Embryophyta</taxon>
        <taxon>Tracheophyta</taxon>
        <taxon>Spermatophyta</taxon>
        <taxon>Magnoliopsida</taxon>
        <taxon>eudicotyledons</taxon>
        <taxon>Gunneridae</taxon>
        <taxon>Pentapetalae</taxon>
        <taxon>rosids</taxon>
        <taxon>malvids</taxon>
        <taxon>Malvales</taxon>
        <taxon>Malvaceae</taxon>
        <taxon>Malvoideae</taxon>
        <taxon>Gossypium</taxon>
    </lineage>
</organism>